<proteinExistence type="inferred from homology"/>
<dbReference type="PANTHER" id="PTHR31964">
    <property type="entry name" value="ADENINE NUCLEOTIDE ALPHA HYDROLASES-LIKE SUPERFAMILY PROTEIN"/>
    <property type="match status" value="1"/>
</dbReference>
<gene>
    <name evidence="3" type="ORF">ABIE21_000555</name>
</gene>
<dbReference type="PANTHER" id="PTHR31964:SF113">
    <property type="entry name" value="USPA DOMAIN-CONTAINING PROTEIN"/>
    <property type="match status" value="1"/>
</dbReference>
<evidence type="ECO:0000259" key="2">
    <source>
        <dbReference type="Pfam" id="PF00582"/>
    </source>
</evidence>
<dbReference type="Gene3D" id="3.40.50.620">
    <property type="entry name" value="HUPs"/>
    <property type="match status" value="1"/>
</dbReference>
<dbReference type="InterPro" id="IPR014729">
    <property type="entry name" value="Rossmann-like_a/b/a_fold"/>
</dbReference>
<accession>A0ABV2QJ85</accession>
<dbReference type="InterPro" id="IPR006016">
    <property type="entry name" value="UspA"/>
</dbReference>
<sequence length="147" mass="15557">MSAEHTSTIVVGNDGSRSSTEALEFALELAEKLGADLVVIRAWTVDTAPRGALVDHGYVASFDEVSAKVRDKLEESTRALAARHPAVTVDYRGVLGHPAAVLMEASAESLMLVIGSRGRGGFSSLLLGSVSEQCVRHATCPVLVVRR</sequence>
<dbReference type="RefSeq" id="WP_354023256.1">
    <property type="nucleotide sequence ID" value="NZ_JBEPSJ010000001.1"/>
</dbReference>
<evidence type="ECO:0000313" key="3">
    <source>
        <dbReference type="EMBL" id="MET4581065.1"/>
    </source>
</evidence>
<comment type="caution">
    <text evidence="3">The sequence shown here is derived from an EMBL/GenBank/DDBJ whole genome shotgun (WGS) entry which is preliminary data.</text>
</comment>
<dbReference type="Pfam" id="PF00582">
    <property type="entry name" value="Usp"/>
    <property type="match status" value="1"/>
</dbReference>
<dbReference type="Proteomes" id="UP001549257">
    <property type="component" value="Unassembled WGS sequence"/>
</dbReference>
<organism evidence="3 4">
    <name type="scientific">Conyzicola nivalis</name>
    <dbReference type="NCBI Taxonomy" id="1477021"/>
    <lineage>
        <taxon>Bacteria</taxon>
        <taxon>Bacillati</taxon>
        <taxon>Actinomycetota</taxon>
        <taxon>Actinomycetes</taxon>
        <taxon>Micrococcales</taxon>
        <taxon>Microbacteriaceae</taxon>
        <taxon>Conyzicola</taxon>
    </lineage>
</organism>
<keyword evidence="4" id="KW-1185">Reference proteome</keyword>
<name>A0ABV2QJ85_9MICO</name>
<evidence type="ECO:0000313" key="4">
    <source>
        <dbReference type="Proteomes" id="UP001549257"/>
    </source>
</evidence>
<reference evidence="3 4" key="1">
    <citation type="submission" date="2024-06" db="EMBL/GenBank/DDBJ databases">
        <title>Sorghum-associated microbial communities from plants grown in Nebraska, USA.</title>
        <authorList>
            <person name="Schachtman D."/>
        </authorList>
    </citation>
    <scope>NUCLEOTIDE SEQUENCE [LARGE SCALE GENOMIC DNA]</scope>
    <source>
        <strain evidence="3 4">2857</strain>
    </source>
</reference>
<feature type="domain" description="UspA" evidence="2">
    <location>
        <begin position="8"/>
        <end position="146"/>
    </location>
</feature>
<dbReference type="PRINTS" id="PR01438">
    <property type="entry name" value="UNVRSLSTRESS"/>
</dbReference>
<dbReference type="SUPFAM" id="SSF52402">
    <property type="entry name" value="Adenine nucleotide alpha hydrolases-like"/>
    <property type="match status" value="1"/>
</dbReference>
<dbReference type="EMBL" id="JBEPSJ010000001">
    <property type="protein sequence ID" value="MET4581065.1"/>
    <property type="molecule type" value="Genomic_DNA"/>
</dbReference>
<dbReference type="InterPro" id="IPR006015">
    <property type="entry name" value="Universal_stress_UspA"/>
</dbReference>
<protein>
    <submittedName>
        <fullName evidence="3">Nucleotide-binding universal stress UspA family protein</fullName>
    </submittedName>
</protein>
<comment type="similarity">
    <text evidence="1">Belongs to the universal stress protein A family.</text>
</comment>
<evidence type="ECO:0000256" key="1">
    <source>
        <dbReference type="ARBA" id="ARBA00008791"/>
    </source>
</evidence>